<dbReference type="GO" id="GO:0004621">
    <property type="term" value="F:glycosylphosphatidylinositol phospholipase D activity"/>
    <property type="evidence" value="ECO:0007669"/>
    <property type="project" value="UniProtKB-EC"/>
</dbReference>
<reference evidence="16" key="1">
    <citation type="submission" date="2023-03" db="EMBL/GenBank/DDBJ databases">
        <title>Near-Complete genome sequence of Lipomyces tetrasporous NRRL Y-64009, an oleaginous yeast capable of growing on lignocellulosic hydrolysates.</title>
        <authorList>
            <consortium name="Lawrence Berkeley National Laboratory"/>
            <person name="Jagtap S.S."/>
            <person name="Liu J.-J."/>
            <person name="Walukiewicz H.E."/>
            <person name="Pangilinan J."/>
            <person name="Lipzen A."/>
            <person name="Ahrendt S."/>
            <person name="Koriabine M."/>
            <person name="Cobaugh K."/>
            <person name="Salamov A."/>
            <person name="Yoshinaga Y."/>
            <person name="Ng V."/>
            <person name="Daum C."/>
            <person name="Grigoriev I.V."/>
            <person name="Slininger P.J."/>
            <person name="Dien B.S."/>
            <person name="Jin Y.-S."/>
            <person name="Rao C.V."/>
        </authorList>
    </citation>
    <scope>NUCLEOTIDE SEQUENCE</scope>
    <source>
        <strain evidence="16">NRRL Y-64009</strain>
    </source>
</reference>
<evidence type="ECO:0000256" key="5">
    <source>
        <dbReference type="ARBA" id="ARBA00022525"/>
    </source>
</evidence>
<feature type="domain" description="Phospholipase C/D" evidence="15">
    <location>
        <begin position="26"/>
        <end position="168"/>
    </location>
</feature>
<evidence type="ECO:0000256" key="1">
    <source>
        <dbReference type="ARBA" id="ARBA00004613"/>
    </source>
</evidence>
<comment type="caution">
    <text evidence="16">The sequence shown here is derived from an EMBL/GenBank/DDBJ whole genome shotgun (WGS) entry which is preliminary data.</text>
</comment>
<dbReference type="SUPFAM" id="SSF69318">
    <property type="entry name" value="Integrin alpha N-terminal domain"/>
    <property type="match status" value="1"/>
</dbReference>
<dbReference type="GeneID" id="80881506"/>
<gene>
    <name evidence="16" type="ORF">POJ06DRAFT_243324</name>
</gene>
<dbReference type="Gene3D" id="2.130.10.130">
    <property type="entry name" value="Integrin alpha, N-terminal"/>
    <property type="match status" value="1"/>
</dbReference>
<evidence type="ECO:0000256" key="11">
    <source>
        <dbReference type="ARBA" id="ARBA00093237"/>
    </source>
</evidence>
<keyword evidence="8" id="KW-0378">Hydrolase</keyword>
<dbReference type="InterPro" id="IPR029002">
    <property type="entry name" value="PLPC/GPLD1"/>
</dbReference>
<evidence type="ECO:0000259" key="15">
    <source>
        <dbReference type="Pfam" id="PF00882"/>
    </source>
</evidence>
<evidence type="ECO:0000313" key="17">
    <source>
        <dbReference type="Proteomes" id="UP001217417"/>
    </source>
</evidence>
<evidence type="ECO:0000256" key="12">
    <source>
        <dbReference type="PROSITE-ProRule" id="PRU00803"/>
    </source>
</evidence>
<comment type="subcellular location">
    <subcellularLocation>
        <location evidence="1">Secreted</location>
    </subcellularLocation>
</comment>
<keyword evidence="5" id="KW-0964">Secreted</keyword>
<dbReference type="EMBL" id="JARPMG010000001">
    <property type="protein sequence ID" value="KAJ8103995.1"/>
    <property type="molecule type" value="Genomic_DNA"/>
</dbReference>
<dbReference type="EC" id="3.1.4.50" evidence="3"/>
<evidence type="ECO:0000256" key="9">
    <source>
        <dbReference type="ARBA" id="ARBA00023180"/>
    </source>
</evidence>
<dbReference type="GO" id="GO:0031012">
    <property type="term" value="C:extracellular matrix"/>
    <property type="evidence" value="ECO:0007669"/>
    <property type="project" value="TreeGrafter"/>
</dbReference>
<evidence type="ECO:0000256" key="7">
    <source>
        <dbReference type="ARBA" id="ARBA00022737"/>
    </source>
</evidence>
<dbReference type="Pfam" id="PF01839">
    <property type="entry name" value="FG-GAP"/>
    <property type="match status" value="1"/>
</dbReference>
<evidence type="ECO:0000256" key="10">
    <source>
        <dbReference type="ARBA" id="ARBA00029753"/>
    </source>
</evidence>
<organism evidence="16 17">
    <name type="scientific">Lipomyces tetrasporus</name>
    <dbReference type="NCBI Taxonomy" id="54092"/>
    <lineage>
        <taxon>Eukaryota</taxon>
        <taxon>Fungi</taxon>
        <taxon>Dikarya</taxon>
        <taxon>Ascomycota</taxon>
        <taxon>Saccharomycotina</taxon>
        <taxon>Lipomycetes</taxon>
        <taxon>Lipomycetales</taxon>
        <taxon>Lipomycetaceae</taxon>
        <taxon>Lipomyces</taxon>
    </lineage>
</organism>
<comment type="similarity">
    <text evidence="2">Belongs to the GPLD1 family.</text>
</comment>
<evidence type="ECO:0000313" key="16">
    <source>
        <dbReference type="EMBL" id="KAJ8103995.1"/>
    </source>
</evidence>
<keyword evidence="9" id="KW-0325">Glycoprotein</keyword>
<feature type="region of interest" description="Disordered" evidence="13">
    <location>
        <begin position="677"/>
        <end position="699"/>
    </location>
</feature>
<dbReference type="SMART" id="SM00191">
    <property type="entry name" value="Int_alpha"/>
    <property type="match status" value="3"/>
</dbReference>
<keyword evidence="6 14" id="KW-0732">Signal</keyword>
<dbReference type="Pfam" id="PF00882">
    <property type="entry name" value="Zn_dep_PLPC"/>
    <property type="match status" value="1"/>
</dbReference>
<proteinExistence type="inferred from homology"/>
<evidence type="ECO:0000256" key="8">
    <source>
        <dbReference type="ARBA" id="ARBA00022801"/>
    </source>
</evidence>
<dbReference type="InterPro" id="IPR028994">
    <property type="entry name" value="Integrin_alpha_N"/>
</dbReference>
<evidence type="ECO:0000256" key="6">
    <source>
        <dbReference type="ARBA" id="ARBA00022729"/>
    </source>
</evidence>
<evidence type="ECO:0000256" key="14">
    <source>
        <dbReference type="SAM" id="SignalP"/>
    </source>
</evidence>
<comment type="catalytic activity">
    <reaction evidence="11">
        <text>a 6-(alpha-D-glucosaminyl)-1-(1,2-diacyl-sn-glycero-3-phospho)-1D-myo-inositol + H2O = 6-(alpha-D-glucosaminyl)-1D-myo-inositol + a 1,2-diacyl-sn-glycero-3-phosphate + H(+)</text>
        <dbReference type="Rhea" id="RHEA:10832"/>
        <dbReference type="ChEBI" id="CHEBI:15377"/>
        <dbReference type="ChEBI" id="CHEBI:15378"/>
        <dbReference type="ChEBI" id="CHEBI:57997"/>
        <dbReference type="ChEBI" id="CHEBI:58608"/>
        <dbReference type="ChEBI" id="CHEBI:58700"/>
        <dbReference type="EC" id="3.1.4.50"/>
    </reaction>
</comment>
<evidence type="ECO:0000256" key="3">
    <source>
        <dbReference type="ARBA" id="ARBA00012284"/>
    </source>
</evidence>
<evidence type="ECO:0000256" key="2">
    <source>
        <dbReference type="ARBA" id="ARBA00008652"/>
    </source>
</evidence>
<dbReference type="PROSITE" id="PS51470">
    <property type="entry name" value="FG_GAP"/>
    <property type="match status" value="1"/>
</dbReference>
<dbReference type="GO" id="GO:0005576">
    <property type="term" value="C:extracellular region"/>
    <property type="evidence" value="ECO:0007669"/>
    <property type="project" value="UniProtKB-SubCell"/>
</dbReference>
<evidence type="ECO:0000256" key="13">
    <source>
        <dbReference type="SAM" id="MobiDB-lite"/>
    </source>
</evidence>
<feature type="repeat" description="FG-GAP" evidence="12">
    <location>
        <begin position="494"/>
        <end position="556"/>
    </location>
</feature>
<feature type="chain" id="PRO_5041979813" description="Phosphatidylinositol-glycan-specific phospholipase D" evidence="14">
    <location>
        <begin position="22"/>
        <end position="889"/>
    </location>
</feature>
<accession>A0AAD7QZ17</accession>
<dbReference type="PANTHER" id="PTHR23221:SF7">
    <property type="entry name" value="PHOSPHATIDYLINOSITOL-GLYCAN-SPECIFIC PHOSPHOLIPASE D"/>
    <property type="match status" value="1"/>
</dbReference>
<protein>
    <recommendedName>
        <fullName evidence="4">Phosphatidylinositol-glycan-specific phospholipase D</fullName>
        <ecNumber evidence="3">3.1.4.50</ecNumber>
    </recommendedName>
    <alternativeName>
        <fullName evidence="10">Glycosyl-phosphatidylinositol-specific phospholipase D</fullName>
    </alternativeName>
</protein>
<dbReference type="InterPro" id="IPR013517">
    <property type="entry name" value="FG-GAP"/>
</dbReference>
<keyword evidence="7" id="KW-0677">Repeat</keyword>
<feature type="signal peptide" evidence="14">
    <location>
        <begin position="1"/>
        <end position="21"/>
    </location>
</feature>
<evidence type="ECO:0000256" key="4">
    <source>
        <dbReference type="ARBA" id="ARBA00015988"/>
    </source>
</evidence>
<name>A0AAD7QZ17_9ASCO</name>
<keyword evidence="17" id="KW-1185">Reference proteome</keyword>
<dbReference type="PANTHER" id="PTHR23221">
    <property type="entry name" value="GLYCOSYLPHOSPHATIDYLINOSITOL PHOSPHOLIPASE D"/>
    <property type="match status" value="1"/>
</dbReference>
<dbReference type="Proteomes" id="UP001217417">
    <property type="component" value="Unassembled WGS sequence"/>
</dbReference>
<dbReference type="AlphaFoldDB" id="A0AAD7QZ17"/>
<dbReference type="RefSeq" id="XP_056047445.1">
    <property type="nucleotide sequence ID" value="XM_056186340.1"/>
</dbReference>
<dbReference type="InterPro" id="IPR013519">
    <property type="entry name" value="Int_alpha_beta-p"/>
</dbReference>
<sequence length="889" mass="95870">MRLVRVFLVILGLDLFHHVDSCGIGVHVQILSRIRGNLTPDASTHSSFAIPGAFFPDAFYSCMSQSASAEVAHWPPFLKAAAQYYRKTYDSGKDQAGIGLRTFLFGVLTHQIADVSWHSLGVDQGLLMAMAIREFNGDYTTAHSTLDTGGDIIMMERLLRTSPNLEWLTQRWSIPSKDILEIYSSMGIGISRAALEYCMARGVAALGAEINIAHSMYDSYAKKSALLVDSLEDYFLGGIQEVTSSIVKCLNNFESWLDNGTPLDAWELCPVFSGRAPGTRHYVEDNPGYVSVEEALEPYIENILPTLTTTVSADGATTHIDFPPLIAPEQPIADYFALQAQTVMQHSRPIILTTGITESLFGSSFAIGSFRGESVGPCVAIGAPFETTTETGSRDGAVYVIPLSDLDSMFMTSTGASELDFRASEYRLPLPPLDGVYTARPAPVNFTLPRQFGASISAITLLNSTLLAVTSPGTSTIDIFVGASHLMTVLPPSEGTTTMYGAKGRKLFGTDLHVQDIDRDGYPDLVVSAPHSDLSSSTREQGEIMVLSGKEIETAITQGLPSVAMDLVRLSRLIRPVHGQSVQASADFELFGSRIEFSERPDEMDTEANEIAYIGAAGSGAVYAFDAVSGEPLFALLATLAKSPSSTGFGGGVLLTGRIKDLGEWVLIGSPNESLLDWNSKRGQDQQNESADDGMNQERTAADTWQSGVCYLYLVRKRSGATMVTPKLLAYIVADTDSARFGKFGYTGTKFHRASSNSTTAPRESNTVFISSPFAESGVGAVWRIDIQDLLFTMLNHETLGRADELDQQAVPVIRVRSMVQGSPMNRQVESWFGKSIAAVATTNSVSGGNGQMAYLFVGMPYLGFGDMGTTNAVGNQLTGGVGVYSISY</sequence>